<evidence type="ECO:0000313" key="3">
    <source>
        <dbReference type="Proteomes" id="UP000318509"/>
    </source>
</evidence>
<dbReference type="AlphaFoldDB" id="A0A537K177"/>
<sequence>MKPDGTDRVQLTFQGSNYDPVWSPDGRRMAFVSEREGGRGGRNVFVMNADGSGEHSVTGSAGGDGPTWLPDGRRIAYASKRGGLWSLYSVNADGTGEIQLTEGR</sequence>
<dbReference type="InterPro" id="IPR011042">
    <property type="entry name" value="6-blade_b-propeller_TolB-like"/>
</dbReference>
<name>A0A537K177_9BACT</name>
<dbReference type="InterPro" id="IPR011659">
    <property type="entry name" value="WD40"/>
</dbReference>
<evidence type="ECO:0000313" key="2">
    <source>
        <dbReference type="EMBL" id="TMI89553.1"/>
    </source>
</evidence>
<evidence type="ECO:0000256" key="1">
    <source>
        <dbReference type="ARBA" id="ARBA00009820"/>
    </source>
</evidence>
<dbReference type="SUPFAM" id="SSF69304">
    <property type="entry name" value="Tricorn protease N-terminal domain"/>
    <property type="match status" value="1"/>
</dbReference>
<dbReference type="Pfam" id="PF07676">
    <property type="entry name" value="PD40"/>
    <property type="match status" value="2"/>
</dbReference>
<dbReference type="PANTHER" id="PTHR36842">
    <property type="entry name" value="PROTEIN TOLB HOMOLOG"/>
    <property type="match status" value="1"/>
</dbReference>
<dbReference type="Proteomes" id="UP000318509">
    <property type="component" value="Unassembled WGS sequence"/>
</dbReference>
<proteinExistence type="inferred from homology"/>
<accession>A0A537K177</accession>
<comment type="similarity">
    <text evidence="1">Belongs to the TolB family.</text>
</comment>
<evidence type="ECO:0008006" key="4">
    <source>
        <dbReference type="Google" id="ProtNLM"/>
    </source>
</evidence>
<comment type="caution">
    <text evidence="2">The sequence shown here is derived from an EMBL/GenBank/DDBJ whole genome shotgun (WGS) entry which is preliminary data.</text>
</comment>
<dbReference type="EMBL" id="VBAK01000121">
    <property type="protein sequence ID" value="TMI89553.1"/>
    <property type="molecule type" value="Genomic_DNA"/>
</dbReference>
<protein>
    <recommendedName>
        <fullName evidence="4">S9 family peptidase</fullName>
    </recommendedName>
</protein>
<dbReference type="PANTHER" id="PTHR36842:SF1">
    <property type="entry name" value="PROTEIN TOLB"/>
    <property type="match status" value="1"/>
</dbReference>
<organism evidence="2 3">
    <name type="scientific">Candidatus Segetimicrobium genomatis</name>
    <dbReference type="NCBI Taxonomy" id="2569760"/>
    <lineage>
        <taxon>Bacteria</taxon>
        <taxon>Bacillati</taxon>
        <taxon>Candidatus Sysuimicrobiota</taxon>
        <taxon>Candidatus Sysuimicrobiia</taxon>
        <taxon>Candidatus Sysuimicrobiales</taxon>
        <taxon>Candidatus Segetimicrobiaceae</taxon>
        <taxon>Candidatus Segetimicrobium</taxon>
    </lineage>
</organism>
<dbReference type="Gene3D" id="2.120.10.30">
    <property type="entry name" value="TolB, C-terminal domain"/>
    <property type="match status" value="1"/>
</dbReference>
<reference evidence="2 3" key="1">
    <citation type="journal article" date="2019" name="Nat. Microbiol.">
        <title>Mediterranean grassland soil C-N compound turnover is dependent on rainfall and depth, and is mediated by genomically divergent microorganisms.</title>
        <authorList>
            <person name="Diamond S."/>
            <person name="Andeer P.F."/>
            <person name="Li Z."/>
            <person name="Crits-Christoph A."/>
            <person name="Burstein D."/>
            <person name="Anantharaman K."/>
            <person name="Lane K.R."/>
            <person name="Thomas B.C."/>
            <person name="Pan C."/>
            <person name="Northen T.R."/>
            <person name="Banfield J.F."/>
        </authorList>
    </citation>
    <scope>NUCLEOTIDE SEQUENCE [LARGE SCALE GENOMIC DNA]</scope>
    <source>
        <strain evidence="2">NP_3</strain>
    </source>
</reference>
<gene>
    <name evidence="2" type="ORF">E6H00_09380</name>
</gene>